<dbReference type="RefSeq" id="WP_126448628.1">
    <property type="nucleotide sequence ID" value="NZ_CP034549.1"/>
</dbReference>
<accession>A0A3S9N0S3</accession>
<keyword evidence="3" id="KW-1185">Reference proteome</keyword>
<reference evidence="2 3" key="1">
    <citation type="submission" date="2018-12" db="EMBL/GenBank/DDBJ databases">
        <title>Complete genome of Nonlabens sp. MJ115.</title>
        <authorList>
            <person name="Choi H.S."/>
            <person name="Jung J."/>
        </authorList>
    </citation>
    <scope>NUCLEOTIDE SEQUENCE [LARGE SCALE GENOMIC DNA]</scope>
    <source>
        <strain evidence="2 3">MJ115</strain>
    </source>
</reference>
<dbReference type="Proteomes" id="UP000279600">
    <property type="component" value="Chromosome"/>
</dbReference>
<sequence>MKYLTILFLLVSTTCLAQHDGIEIDVVKGHKKITYTAQNTTSDTLDLFFKVISDGFRRSADRPIITTVPAKSTINLLTLIPKKNADTTHTYIAVVTKPEHNIQIRKTDTVVREIRKVDPVKKSGN</sequence>
<dbReference type="EMBL" id="CP034549">
    <property type="protein sequence ID" value="AZQ44913.1"/>
    <property type="molecule type" value="Genomic_DNA"/>
</dbReference>
<protein>
    <submittedName>
        <fullName evidence="2">Uncharacterized protein</fullName>
    </submittedName>
</protein>
<keyword evidence="1" id="KW-0732">Signal</keyword>
<evidence type="ECO:0000313" key="2">
    <source>
        <dbReference type="EMBL" id="AZQ44913.1"/>
    </source>
</evidence>
<dbReference type="OrthoDB" id="1144044at2"/>
<feature type="signal peptide" evidence="1">
    <location>
        <begin position="1"/>
        <end position="17"/>
    </location>
</feature>
<organism evidence="2 3">
    <name type="scientific">Nonlabens ponticola</name>
    <dbReference type="NCBI Taxonomy" id="2496866"/>
    <lineage>
        <taxon>Bacteria</taxon>
        <taxon>Pseudomonadati</taxon>
        <taxon>Bacteroidota</taxon>
        <taxon>Flavobacteriia</taxon>
        <taxon>Flavobacteriales</taxon>
        <taxon>Flavobacteriaceae</taxon>
        <taxon>Nonlabens</taxon>
    </lineage>
</organism>
<gene>
    <name evidence="2" type="ORF">EJ995_12010</name>
</gene>
<proteinExistence type="predicted"/>
<feature type="chain" id="PRO_5019442418" evidence="1">
    <location>
        <begin position="18"/>
        <end position="125"/>
    </location>
</feature>
<evidence type="ECO:0000313" key="3">
    <source>
        <dbReference type="Proteomes" id="UP000279600"/>
    </source>
</evidence>
<dbReference type="AlphaFoldDB" id="A0A3S9N0S3"/>
<name>A0A3S9N0S3_9FLAO</name>
<dbReference type="KEGG" id="noj:EJ995_12010"/>
<evidence type="ECO:0000256" key="1">
    <source>
        <dbReference type="SAM" id="SignalP"/>
    </source>
</evidence>